<organism evidence="2 3">
    <name type="scientific">Cryptococcus amylolentus CBS 6039</name>
    <dbReference type="NCBI Taxonomy" id="1295533"/>
    <lineage>
        <taxon>Eukaryota</taxon>
        <taxon>Fungi</taxon>
        <taxon>Dikarya</taxon>
        <taxon>Basidiomycota</taxon>
        <taxon>Agaricomycotina</taxon>
        <taxon>Tremellomycetes</taxon>
        <taxon>Tremellales</taxon>
        <taxon>Cryptococcaceae</taxon>
        <taxon>Cryptococcus</taxon>
    </lineage>
</organism>
<dbReference type="AlphaFoldDB" id="A0A1E3HNT7"/>
<feature type="compositionally biased region" description="Pro residues" evidence="1">
    <location>
        <begin position="24"/>
        <end position="36"/>
    </location>
</feature>
<dbReference type="RefSeq" id="XP_018992485.1">
    <property type="nucleotide sequence ID" value="XM_019139994.1"/>
</dbReference>
<dbReference type="Proteomes" id="UP000094065">
    <property type="component" value="Unassembled WGS sequence"/>
</dbReference>
<keyword evidence="3" id="KW-1185">Reference proteome</keyword>
<dbReference type="GeneID" id="30156952"/>
<dbReference type="OrthoDB" id="2596351at2759"/>
<feature type="compositionally biased region" description="Polar residues" evidence="1">
    <location>
        <begin position="70"/>
        <end position="91"/>
    </location>
</feature>
<evidence type="ECO:0000313" key="3">
    <source>
        <dbReference type="Proteomes" id="UP000094065"/>
    </source>
</evidence>
<feature type="region of interest" description="Disordered" evidence="1">
    <location>
        <begin position="1"/>
        <end position="99"/>
    </location>
</feature>
<accession>A0A1E3HNT7</accession>
<evidence type="ECO:0000313" key="2">
    <source>
        <dbReference type="EMBL" id="ODN77111.1"/>
    </source>
</evidence>
<dbReference type="EMBL" id="AWGJ01000008">
    <property type="protein sequence ID" value="ODN77111.1"/>
    <property type="molecule type" value="Genomic_DNA"/>
</dbReference>
<name>A0A1E3HNT7_9TREE</name>
<proteinExistence type="predicted"/>
<sequence length="138" mass="14999">MSSPSKPQENVKESGQPAQDKAFTPPPAYVNTPPRPATEMERNRPGFVVISRDEDRGREVGGSSSGASSDTAVNMSNENQGLPKDQSQQGPTKYEQWYPGDASHNGRPACWNRVFCCGYGLGCLLCPCGSWSCKQERS</sequence>
<evidence type="ECO:0000256" key="1">
    <source>
        <dbReference type="SAM" id="MobiDB-lite"/>
    </source>
</evidence>
<gene>
    <name evidence="2" type="ORF">L202_05643</name>
</gene>
<comment type="caution">
    <text evidence="2">The sequence shown here is derived from an EMBL/GenBank/DDBJ whole genome shotgun (WGS) entry which is preliminary data.</text>
</comment>
<protein>
    <submittedName>
        <fullName evidence="2">Uncharacterized protein</fullName>
    </submittedName>
</protein>
<reference evidence="2 3" key="1">
    <citation type="submission" date="2016-06" db="EMBL/GenBank/DDBJ databases">
        <title>Evolution of pathogenesis and genome organization in the Tremellales.</title>
        <authorList>
            <person name="Cuomo C."/>
            <person name="Litvintseva A."/>
            <person name="Heitman J."/>
            <person name="Chen Y."/>
            <person name="Sun S."/>
            <person name="Springer D."/>
            <person name="Dromer F."/>
            <person name="Young S."/>
            <person name="Zeng Q."/>
            <person name="Chapman S."/>
            <person name="Gujja S."/>
            <person name="Saif S."/>
            <person name="Birren B."/>
        </authorList>
    </citation>
    <scope>NUCLEOTIDE SEQUENCE [LARGE SCALE GENOMIC DNA]</scope>
    <source>
        <strain evidence="2 3">CBS 6039</strain>
    </source>
</reference>